<reference evidence="2 3" key="1">
    <citation type="journal article" date="2020" name="Mol. Biol. Evol.">
        <title>Distinct Expression and Methylation Patterns for Genes with Different Fates following a Single Whole-Genome Duplication in Flowering Plants.</title>
        <authorList>
            <person name="Shi T."/>
            <person name="Rahmani R.S."/>
            <person name="Gugger P.F."/>
            <person name="Wang M."/>
            <person name="Li H."/>
            <person name="Zhang Y."/>
            <person name="Li Z."/>
            <person name="Wang Q."/>
            <person name="Van de Peer Y."/>
            <person name="Marchal K."/>
            <person name="Chen J."/>
        </authorList>
    </citation>
    <scope>NUCLEOTIDE SEQUENCE [LARGE SCALE GENOMIC DNA]</scope>
    <source>
        <tissue evidence="2">Leaf</tissue>
    </source>
</reference>
<organism evidence="2 3">
    <name type="scientific">Nelumbo nucifera</name>
    <name type="common">Sacred lotus</name>
    <dbReference type="NCBI Taxonomy" id="4432"/>
    <lineage>
        <taxon>Eukaryota</taxon>
        <taxon>Viridiplantae</taxon>
        <taxon>Streptophyta</taxon>
        <taxon>Embryophyta</taxon>
        <taxon>Tracheophyta</taxon>
        <taxon>Spermatophyta</taxon>
        <taxon>Magnoliopsida</taxon>
        <taxon>Proteales</taxon>
        <taxon>Nelumbonaceae</taxon>
        <taxon>Nelumbo</taxon>
    </lineage>
</organism>
<sequence>MGVCSRVYYIPISVYSIKGYIDGAMFLLLILDCSILSFSFNVAYVNQISLLLLVLKKKKKIYKSQNEFRSELHSSIRPALIQKDFGCIAVFCFSFLPF</sequence>
<feature type="transmembrane region" description="Helical" evidence="1">
    <location>
        <begin position="35"/>
        <end position="55"/>
    </location>
</feature>
<protein>
    <submittedName>
        <fullName evidence="2">Uncharacterized protein</fullName>
    </submittedName>
</protein>
<feature type="transmembrane region" description="Helical" evidence="1">
    <location>
        <begin position="7"/>
        <end position="29"/>
    </location>
</feature>
<keyword evidence="1" id="KW-1133">Transmembrane helix</keyword>
<dbReference type="AlphaFoldDB" id="A0A822ZU75"/>
<name>A0A822ZU75_NELNU</name>
<comment type="caution">
    <text evidence="2">The sequence shown here is derived from an EMBL/GenBank/DDBJ whole genome shotgun (WGS) entry which is preliminary data.</text>
</comment>
<keyword evidence="1" id="KW-0472">Membrane</keyword>
<gene>
    <name evidence="2" type="ORF">HUJ06_017008</name>
</gene>
<proteinExistence type="predicted"/>
<keyword evidence="3" id="KW-1185">Reference proteome</keyword>
<evidence type="ECO:0000256" key="1">
    <source>
        <dbReference type="SAM" id="Phobius"/>
    </source>
</evidence>
<accession>A0A822ZU75</accession>
<evidence type="ECO:0000313" key="3">
    <source>
        <dbReference type="Proteomes" id="UP000607653"/>
    </source>
</evidence>
<dbReference type="EMBL" id="DUZY01000008">
    <property type="protein sequence ID" value="DAD47071.1"/>
    <property type="molecule type" value="Genomic_DNA"/>
</dbReference>
<evidence type="ECO:0000313" key="2">
    <source>
        <dbReference type="EMBL" id="DAD47071.1"/>
    </source>
</evidence>
<dbReference type="Proteomes" id="UP000607653">
    <property type="component" value="Unassembled WGS sequence"/>
</dbReference>
<keyword evidence="1" id="KW-0812">Transmembrane</keyword>